<feature type="coiled-coil region" evidence="1">
    <location>
        <begin position="291"/>
        <end position="318"/>
    </location>
</feature>
<sequence>MASSAAGTHENPPGSDHSLLDEMRASGLDVERIMAEKLAEGMSEDDILGELFEAMHPDAAGAVYESYEGNGADELRDSLAEPAVEEGAEQYDEPEDEPENEPESVMPRGNTPVSTGDGEFSDGGLVGTSPTARAPSVRGGGTPTGSVRSMSTLQSSHVGAHHAQPWESAMAVSARSPSNASLPASRGSTRGSMRSSSLRKIERKDPYLASPAISPKPKKSGATQNASHVRSASGDVPYSPPMTRSRAQSRAGSEYGGSQGSGGSSGGFVSLKRQVEAELKAQADERWARKKAELDMDREGLEAKLERLQIEKGMSKTEAQLKVYKLKPSEQAKRNREFDERIARNQAEREEVDKLMAANRARRQKAQAEHDEWKMKFEAAERRRKADQEFALQEAFKQQRAELWEHRAQKEREDFKGKCRKDAEKSLKKKLWKEETDRVSLDKEMRMKKASYRAPLAYDIEPVGKRFEKSKPFRRQIKEALKQRDESIRASSAGSVESIKRDYLGKYNTRSPSAAGTSRSGTAFDRAPTFGMTGRHDNLTRSLVGKSRGSTMGSSNGSLTKLSAASPGRRGLGSSGRSDYAADDYLRNKDEHGLTRDDLDDLGYHNNPHAQYDE</sequence>
<dbReference type="AlphaFoldDB" id="A0A7S0I996"/>
<feature type="compositionally biased region" description="Polar residues" evidence="2">
    <location>
        <begin position="548"/>
        <end position="563"/>
    </location>
</feature>
<keyword evidence="1" id="KW-0175">Coiled coil</keyword>
<evidence type="ECO:0000256" key="1">
    <source>
        <dbReference type="SAM" id="Coils"/>
    </source>
</evidence>
<reference evidence="3" key="1">
    <citation type="submission" date="2021-01" db="EMBL/GenBank/DDBJ databases">
        <authorList>
            <person name="Corre E."/>
            <person name="Pelletier E."/>
            <person name="Niang G."/>
            <person name="Scheremetjew M."/>
            <person name="Finn R."/>
            <person name="Kale V."/>
            <person name="Holt S."/>
            <person name="Cochrane G."/>
            <person name="Meng A."/>
            <person name="Brown T."/>
            <person name="Cohen L."/>
        </authorList>
    </citation>
    <scope>NUCLEOTIDE SEQUENCE</scope>
    <source>
        <strain evidence="3">CCMP1723</strain>
    </source>
</reference>
<feature type="compositionally biased region" description="Basic and acidic residues" evidence="2">
    <location>
        <begin position="584"/>
        <end position="597"/>
    </location>
</feature>
<feature type="region of interest" description="Disordered" evidence="2">
    <location>
        <begin position="1"/>
        <end position="24"/>
    </location>
</feature>
<name>A0A7S0I996_MICPS</name>
<feature type="compositionally biased region" description="Polar residues" evidence="2">
    <location>
        <begin position="508"/>
        <end position="521"/>
    </location>
</feature>
<evidence type="ECO:0000313" key="3">
    <source>
        <dbReference type="EMBL" id="CAD8514755.1"/>
    </source>
</evidence>
<feature type="compositionally biased region" description="Low complexity" evidence="2">
    <location>
        <begin position="185"/>
        <end position="198"/>
    </location>
</feature>
<protein>
    <submittedName>
        <fullName evidence="3">Uncharacterized protein</fullName>
    </submittedName>
</protein>
<organism evidence="3">
    <name type="scientific">Micromonas pusilla</name>
    <name type="common">Picoplanktonic green alga</name>
    <name type="synonym">Chromulina pusilla</name>
    <dbReference type="NCBI Taxonomy" id="38833"/>
    <lineage>
        <taxon>Eukaryota</taxon>
        <taxon>Viridiplantae</taxon>
        <taxon>Chlorophyta</taxon>
        <taxon>Mamiellophyceae</taxon>
        <taxon>Mamiellales</taxon>
        <taxon>Mamiellaceae</taxon>
        <taxon>Micromonas</taxon>
    </lineage>
</organism>
<evidence type="ECO:0000256" key="2">
    <source>
        <dbReference type="SAM" id="MobiDB-lite"/>
    </source>
</evidence>
<feature type="compositionally biased region" description="Acidic residues" evidence="2">
    <location>
        <begin position="83"/>
        <end position="102"/>
    </location>
</feature>
<feature type="compositionally biased region" description="Gly residues" evidence="2">
    <location>
        <begin position="254"/>
        <end position="266"/>
    </location>
</feature>
<proteinExistence type="predicted"/>
<feature type="compositionally biased region" description="Polar residues" evidence="2">
    <location>
        <begin position="221"/>
        <end position="230"/>
    </location>
</feature>
<gene>
    <name evidence="3" type="ORF">MCOM1403_LOCUS2180</name>
</gene>
<feature type="region of interest" description="Disordered" evidence="2">
    <location>
        <begin position="482"/>
        <end position="614"/>
    </location>
</feature>
<accession>A0A7S0I996</accession>
<feature type="region of interest" description="Disordered" evidence="2">
    <location>
        <begin position="63"/>
        <end position="269"/>
    </location>
</feature>
<feature type="compositionally biased region" description="Polar residues" evidence="2">
    <location>
        <begin position="144"/>
        <end position="157"/>
    </location>
</feature>
<dbReference type="EMBL" id="HBEQ01002852">
    <property type="protein sequence ID" value="CAD8514755.1"/>
    <property type="molecule type" value="Transcribed_RNA"/>
</dbReference>